<proteinExistence type="predicted"/>
<dbReference type="AlphaFoldDB" id="A0A1E3XAT6"/>
<feature type="domain" description="HD-GYP" evidence="3">
    <location>
        <begin position="164"/>
        <end position="355"/>
    </location>
</feature>
<reference evidence="4 5" key="1">
    <citation type="submission" date="2016-07" db="EMBL/GenBank/DDBJ databases">
        <title>Draft genome of Scalindua rubra, obtained from a brine-seawater interface in the Red Sea, sheds light on salt adaptation in anammox bacteria.</title>
        <authorList>
            <person name="Speth D.R."/>
            <person name="Lagkouvardos I."/>
            <person name="Wang Y."/>
            <person name="Qian P.-Y."/>
            <person name="Dutilh B.E."/>
            <person name="Jetten M.S."/>
        </authorList>
    </citation>
    <scope>NUCLEOTIDE SEQUENCE [LARGE SCALE GENOMIC DNA]</scope>
    <source>
        <strain evidence="4">BSI-1</strain>
    </source>
</reference>
<dbReference type="Pfam" id="PF13487">
    <property type="entry name" value="HD_5"/>
    <property type="match status" value="1"/>
</dbReference>
<dbReference type="SUPFAM" id="SSF109604">
    <property type="entry name" value="HD-domain/PDEase-like"/>
    <property type="match status" value="1"/>
</dbReference>
<accession>A0A1E3XAT6</accession>
<gene>
    <name evidence="4" type="ORF">SCARUB_02114</name>
</gene>
<dbReference type="Gene3D" id="1.10.3210.10">
    <property type="entry name" value="Hypothetical protein af1432"/>
    <property type="match status" value="1"/>
</dbReference>
<feature type="domain" description="Response regulatory" evidence="2">
    <location>
        <begin position="22"/>
        <end position="137"/>
    </location>
</feature>
<protein>
    <submittedName>
        <fullName evidence="4">Two-component response regulator</fullName>
    </submittedName>
</protein>
<dbReference type="PROSITE" id="PS50110">
    <property type="entry name" value="RESPONSE_REGULATORY"/>
    <property type="match status" value="1"/>
</dbReference>
<dbReference type="GO" id="GO:0000160">
    <property type="term" value="P:phosphorelay signal transduction system"/>
    <property type="evidence" value="ECO:0007669"/>
    <property type="project" value="InterPro"/>
</dbReference>
<dbReference type="InterPro" id="IPR001789">
    <property type="entry name" value="Sig_transdc_resp-reg_receiver"/>
</dbReference>
<organism evidence="4 5">
    <name type="scientific">Candidatus Scalindua rubra</name>
    <dbReference type="NCBI Taxonomy" id="1872076"/>
    <lineage>
        <taxon>Bacteria</taxon>
        <taxon>Pseudomonadati</taxon>
        <taxon>Planctomycetota</taxon>
        <taxon>Candidatus Brocadiia</taxon>
        <taxon>Candidatus Brocadiales</taxon>
        <taxon>Candidatus Scalinduaceae</taxon>
        <taxon>Candidatus Scalindua</taxon>
    </lineage>
</organism>
<dbReference type="EMBL" id="MAYW01000050">
    <property type="protein sequence ID" value="ODS32732.1"/>
    <property type="molecule type" value="Genomic_DNA"/>
</dbReference>
<dbReference type="NCBIfam" id="TIGR00277">
    <property type="entry name" value="HDIG"/>
    <property type="match status" value="1"/>
</dbReference>
<dbReference type="InterPro" id="IPR003607">
    <property type="entry name" value="HD/PDEase_dom"/>
</dbReference>
<dbReference type="PANTHER" id="PTHR45228:SF1">
    <property type="entry name" value="CYCLIC DI-GMP PHOSPHODIESTERASE TM_0186"/>
    <property type="match status" value="1"/>
</dbReference>
<dbReference type="InterPro" id="IPR011006">
    <property type="entry name" value="CheY-like_superfamily"/>
</dbReference>
<dbReference type="SMART" id="SM00471">
    <property type="entry name" value="HDc"/>
    <property type="match status" value="1"/>
</dbReference>
<dbReference type="SMART" id="SM00448">
    <property type="entry name" value="REC"/>
    <property type="match status" value="1"/>
</dbReference>
<name>A0A1E3XAT6_9BACT</name>
<evidence type="ECO:0000259" key="2">
    <source>
        <dbReference type="PROSITE" id="PS50110"/>
    </source>
</evidence>
<dbReference type="InterPro" id="IPR037522">
    <property type="entry name" value="HD_GYP_dom"/>
</dbReference>
<dbReference type="InterPro" id="IPR052020">
    <property type="entry name" value="Cyclic_di-GMP/3'3'-cGAMP_PDE"/>
</dbReference>
<keyword evidence="1" id="KW-0597">Phosphoprotein</keyword>
<evidence type="ECO:0000313" key="5">
    <source>
        <dbReference type="Proteomes" id="UP000094056"/>
    </source>
</evidence>
<sequence length="355" mass="39691">MNGSNNSTGGKDNGLYKWDKPIVMVVDDEESILTTTKLILENEGYQVELSTSGEEAIDKLNKDVKVVVLDIKMPGLSGFQVFEEIKAKYPYMPIIFHTGVPAKKKDRRNIRRQFKPHAYVLKGSDPEQILDTVASAVESYGNILRNIEFSEDLYKELKQSSAKLQINMEGIIQTMAFTVEMRDPYTAGHQRQVANLACAIADKMGISKEQTDGIHMAGIIHDIGKICISSEILNRSGQLTELEFNMIKTHPQVGYDMLKSLEFKWPIAKIVLQHHERMDGSGYPSGLSGDNILVEARILSVADVVEAMAPHRPYRPAIGIDKALEEISQNKGILYDSNVVDSCLKIFKDKGLNFK</sequence>
<dbReference type="SUPFAM" id="SSF52172">
    <property type="entry name" value="CheY-like"/>
    <property type="match status" value="1"/>
</dbReference>
<dbReference type="Pfam" id="PF00072">
    <property type="entry name" value="Response_reg"/>
    <property type="match status" value="1"/>
</dbReference>
<dbReference type="PROSITE" id="PS51832">
    <property type="entry name" value="HD_GYP"/>
    <property type="match status" value="1"/>
</dbReference>
<evidence type="ECO:0000256" key="1">
    <source>
        <dbReference type="PROSITE-ProRule" id="PRU00169"/>
    </source>
</evidence>
<dbReference type="Gene3D" id="3.40.50.2300">
    <property type="match status" value="1"/>
</dbReference>
<dbReference type="CDD" id="cd00077">
    <property type="entry name" value="HDc"/>
    <property type="match status" value="1"/>
</dbReference>
<feature type="modified residue" description="4-aspartylphosphate" evidence="1">
    <location>
        <position position="70"/>
    </location>
</feature>
<dbReference type="InterPro" id="IPR006675">
    <property type="entry name" value="HDIG_dom"/>
</dbReference>
<evidence type="ECO:0000313" key="4">
    <source>
        <dbReference type="EMBL" id="ODS32732.1"/>
    </source>
</evidence>
<dbReference type="Proteomes" id="UP000094056">
    <property type="component" value="Unassembled WGS sequence"/>
</dbReference>
<evidence type="ECO:0000259" key="3">
    <source>
        <dbReference type="PROSITE" id="PS51832"/>
    </source>
</evidence>
<comment type="caution">
    <text evidence="4">The sequence shown here is derived from an EMBL/GenBank/DDBJ whole genome shotgun (WGS) entry which is preliminary data.</text>
</comment>
<dbReference type="PANTHER" id="PTHR45228">
    <property type="entry name" value="CYCLIC DI-GMP PHOSPHODIESTERASE TM_0186-RELATED"/>
    <property type="match status" value="1"/>
</dbReference>